<comment type="caution">
    <text evidence="1">The sequence shown here is derived from an EMBL/GenBank/DDBJ whole genome shotgun (WGS) entry which is preliminary data.</text>
</comment>
<gene>
    <name evidence="1" type="ORF">XAC3562_170004</name>
</gene>
<dbReference type="RefSeq" id="WP_015462915.1">
    <property type="nucleotide sequence ID" value="NZ_CAVLHM010000029.1"/>
</dbReference>
<dbReference type="KEGG" id="xcn:J169_01180"/>
<organism evidence="1 2">
    <name type="scientific">Xanthomonas citri pv. citri</name>
    <dbReference type="NCBI Taxonomy" id="611301"/>
    <lineage>
        <taxon>Bacteria</taxon>
        <taxon>Pseudomonadati</taxon>
        <taxon>Pseudomonadota</taxon>
        <taxon>Gammaproteobacteria</taxon>
        <taxon>Lysobacterales</taxon>
        <taxon>Lysobacteraceae</taxon>
        <taxon>Xanthomonas</taxon>
    </lineage>
</organism>
<dbReference type="PATRIC" id="fig|434928.28.peg.1179"/>
<protein>
    <submittedName>
        <fullName evidence="1">Uncharacterized protein</fullName>
    </submittedName>
</protein>
<name>A0A0U5FDL9_XANCI</name>
<accession>A0A0U5FDL9</accession>
<dbReference type="KEGG" id="xcu:J159_01181"/>
<evidence type="ECO:0000313" key="2">
    <source>
        <dbReference type="Proteomes" id="UP000052230"/>
    </source>
</evidence>
<dbReference type="KEGG" id="xcr:J163_01180"/>
<proteinExistence type="predicted"/>
<evidence type="ECO:0000313" key="1">
    <source>
        <dbReference type="EMBL" id="CEG15055.1"/>
    </source>
</evidence>
<dbReference type="KEGG" id="xcf:J172_01175"/>
<dbReference type="Proteomes" id="UP000052230">
    <property type="component" value="Unassembled WGS sequence"/>
</dbReference>
<dbReference type="AlphaFoldDB" id="A0A0U5FDL9"/>
<reference evidence="1 2" key="1">
    <citation type="submission" date="2014-09" db="EMBL/GenBank/DDBJ databases">
        <authorList>
            <person name="Regsiter A."/>
        </authorList>
    </citation>
    <scope>NUCLEOTIDE SEQUENCE [LARGE SCALE GENOMIC DNA]</scope>
</reference>
<dbReference type="KEGG" id="xcm:J164_01180"/>
<keyword evidence="2" id="KW-1185">Reference proteome</keyword>
<dbReference type="GeneID" id="66913563"/>
<sequence length="65" mass="7042">MTPQIARIVRTEYRTSQDLLEAIADALAIARVAAPEAPVQLHAVTENGQAWELSVLRHPIPAEAA</sequence>
<dbReference type="KEGG" id="xcw:J162_01180"/>
<dbReference type="EMBL" id="CCXZ01000079">
    <property type="protein sequence ID" value="CEG15055.1"/>
    <property type="molecule type" value="Genomic_DNA"/>
</dbReference>